<keyword evidence="2" id="KW-1133">Transmembrane helix</keyword>
<keyword evidence="4" id="KW-1185">Reference proteome</keyword>
<evidence type="ECO:0000256" key="2">
    <source>
        <dbReference type="SAM" id="Phobius"/>
    </source>
</evidence>
<comment type="caution">
    <text evidence="3">The sequence shown here is derived from an EMBL/GenBank/DDBJ whole genome shotgun (WGS) entry which is preliminary data.</text>
</comment>
<feature type="transmembrane region" description="Helical" evidence="2">
    <location>
        <begin position="6"/>
        <end position="25"/>
    </location>
</feature>
<evidence type="ECO:0000313" key="3">
    <source>
        <dbReference type="EMBL" id="KAA5835175.1"/>
    </source>
</evidence>
<accession>A0A5M7CA01</accession>
<dbReference type="Proteomes" id="UP000323946">
    <property type="component" value="Unassembled WGS sequence"/>
</dbReference>
<protein>
    <submittedName>
        <fullName evidence="3">Uncharacterized protein</fullName>
    </submittedName>
</protein>
<evidence type="ECO:0000313" key="4">
    <source>
        <dbReference type="Proteomes" id="UP000323946"/>
    </source>
</evidence>
<gene>
    <name evidence="3" type="ORF">F1721_10325</name>
</gene>
<dbReference type="RefSeq" id="WP_150066371.1">
    <property type="nucleotide sequence ID" value="NZ_JBEPDJ010000002.1"/>
</dbReference>
<keyword evidence="2" id="KW-0472">Membrane</keyword>
<keyword evidence="2" id="KW-0812">Transmembrane</keyword>
<reference evidence="3 4" key="1">
    <citation type="submission" date="2019-09" db="EMBL/GenBank/DDBJ databases">
        <title>Draft genome sequence of the thermophilic Saccharopolyspora hirsuta VKM Ac-666T.</title>
        <authorList>
            <person name="Lobastova T.G."/>
            <person name="Fokina V."/>
            <person name="Bragin E.Y."/>
            <person name="Shtratnikova V.Y."/>
            <person name="Starodumova I.P."/>
            <person name="Tarlachkov S.V."/>
            <person name="Donova M.V."/>
        </authorList>
    </citation>
    <scope>NUCLEOTIDE SEQUENCE [LARGE SCALE GENOMIC DNA]</scope>
    <source>
        <strain evidence="3 4">VKM Ac-666</strain>
    </source>
</reference>
<sequence length="76" mass="8550">MDNLDTGVISLLIASATLLIGLFGYSRIQRNQLAREFRAKNEQTQQLAAETRQMRDELTALTAEISELRRLLTEAA</sequence>
<dbReference type="SMR" id="A0A5M7CA01"/>
<evidence type="ECO:0000256" key="1">
    <source>
        <dbReference type="SAM" id="Coils"/>
    </source>
</evidence>
<dbReference type="AlphaFoldDB" id="A0A5M7CA01"/>
<name>A0A5M7CA01_SACHI</name>
<feature type="coiled-coil region" evidence="1">
    <location>
        <begin position="30"/>
        <end position="71"/>
    </location>
</feature>
<dbReference type="EMBL" id="VWPH01000004">
    <property type="protein sequence ID" value="KAA5835175.1"/>
    <property type="molecule type" value="Genomic_DNA"/>
</dbReference>
<organism evidence="3 4">
    <name type="scientific">Saccharopolyspora hirsuta</name>
    <dbReference type="NCBI Taxonomy" id="1837"/>
    <lineage>
        <taxon>Bacteria</taxon>
        <taxon>Bacillati</taxon>
        <taxon>Actinomycetota</taxon>
        <taxon>Actinomycetes</taxon>
        <taxon>Pseudonocardiales</taxon>
        <taxon>Pseudonocardiaceae</taxon>
        <taxon>Saccharopolyspora</taxon>
    </lineage>
</organism>
<proteinExistence type="predicted"/>
<keyword evidence="1" id="KW-0175">Coiled coil</keyword>